<dbReference type="RefSeq" id="WP_124809288.1">
    <property type="nucleotide sequence ID" value="NZ_SBKP01000021.1"/>
</dbReference>
<feature type="domain" description="DUF4158" evidence="1">
    <location>
        <begin position="13"/>
        <end position="156"/>
    </location>
</feature>
<dbReference type="AlphaFoldDB" id="A0A4Q1KD38"/>
<dbReference type="Proteomes" id="UP000290958">
    <property type="component" value="Unassembled WGS sequence"/>
</dbReference>
<proteinExistence type="predicted"/>
<dbReference type="OrthoDB" id="7510974at2"/>
<protein>
    <submittedName>
        <fullName evidence="2">DUF4158 domain-containing protein</fullName>
    </submittedName>
</protein>
<dbReference type="InterPro" id="IPR025296">
    <property type="entry name" value="DUF4158"/>
</dbReference>
<dbReference type="Pfam" id="PF13700">
    <property type="entry name" value="DUF4158"/>
    <property type="match status" value="1"/>
</dbReference>
<keyword evidence="3" id="KW-1185">Reference proteome</keyword>
<evidence type="ECO:0000313" key="2">
    <source>
        <dbReference type="EMBL" id="RXR25249.1"/>
    </source>
</evidence>
<dbReference type="EMBL" id="SBKP01000021">
    <property type="protein sequence ID" value="RXR25249.1"/>
    <property type="molecule type" value="Genomic_DNA"/>
</dbReference>
<organism evidence="2 3">
    <name type="scientific">Sphingobium fluviale</name>
    <dbReference type="NCBI Taxonomy" id="2506423"/>
    <lineage>
        <taxon>Bacteria</taxon>
        <taxon>Pseudomonadati</taxon>
        <taxon>Pseudomonadota</taxon>
        <taxon>Alphaproteobacteria</taxon>
        <taxon>Sphingomonadales</taxon>
        <taxon>Sphingomonadaceae</taxon>
        <taxon>Sphingobium</taxon>
    </lineage>
</organism>
<sequence>MGAPLRQYLGGDRFPDDLTDSEIAHFFSFAEDERRTVNRRRRPLYRLGVALQIGFLRLAGTPLNSVEMIPTRVLAHLGAELEIAPPHLASIRALYRRRRTLFEHQEVAKRALGLRDLTEHGERALNGHLRREAGDKFLADDLERAARAWIADHRYIQLPSRRLRSSAIAARRHHDAGLLAGVMTAVGAEQTKAWLPGLSETITTGKTRLEWLRDGPSSRKTKGLADHIAKIDFLKSLVPTSWTSACRPEC</sequence>
<reference evidence="3" key="1">
    <citation type="submission" date="2019-01" db="EMBL/GenBank/DDBJ databases">
        <title>Cytophagaceae bacterium strain CAR-16.</title>
        <authorList>
            <person name="Chen W.-M."/>
        </authorList>
    </citation>
    <scope>NUCLEOTIDE SEQUENCE [LARGE SCALE GENOMIC DNA]</scope>
    <source>
        <strain evidence="3">CHR27</strain>
    </source>
</reference>
<accession>A0A4Q1KD38</accession>
<gene>
    <name evidence="2" type="ORF">EQG66_14330</name>
</gene>
<comment type="caution">
    <text evidence="2">The sequence shown here is derived from an EMBL/GenBank/DDBJ whole genome shotgun (WGS) entry which is preliminary data.</text>
</comment>
<evidence type="ECO:0000259" key="1">
    <source>
        <dbReference type="Pfam" id="PF13700"/>
    </source>
</evidence>
<evidence type="ECO:0000313" key="3">
    <source>
        <dbReference type="Proteomes" id="UP000290958"/>
    </source>
</evidence>
<name>A0A4Q1KD38_9SPHN</name>